<accession>A0A6J4UVU8</accession>
<feature type="transmembrane region" description="Helical" evidence="1">
    <location>
        <begin position="6"/>
        <end position="23"/>
    </location>
</feature>
<reference evidence="2" key="1">
    <citation type="submission" date="2020-02" db="EMBL/GenBank/DDBJ databases">
        <authorList>
            <person name="Meier V. D."/>
        </authorList>
    </citation>
    <scope>NUCLEOTIDE SEQUENCE</scope>
    <source>
        <strain evidence="2">AVDCRST_MAG70</strain>
    </source>
</reference>
<feature type="transmembrane region" description="Helical" evidence="1">
    <location>
        <begin position="28"/>
        <end position="46"/>
    </location>
</feature>
<organism evidence="2">
    <name type="scientific">uncultured Thermomicrobiales bacterium</name>
    <dbReference type="NCBI Taxonomy" id="1645740"/>
    <lineage>
        <taxon>Bacteria</taxon>
        <taxon>Pseudomonadati</taxon>
        <taxon>Thermomicrobiota</taxon>
        <taxon>Thermomicrobia</taxon>
        <taxon>Thermomicrobiales</taxon>
        <taxon>environmental samples</taxon>
    </lineage>
</organism>
<keyword evidence="1" id="KW-0472">Membrane</keyword>
<keyword evidence="1" id="KW-1133">Transmembrane helix</keyword>
<gene>
    <name evidence="2" type="ORF">AVDCRST_MAG70-1585</name>
</gene>
<proteinExistence type="predicted"/>
<name>A0A6J4UVU8_9BACT</name>
<keyword evidence="1" id="KW-0812">Transmembrane</keyword>
<dbReference type="EMBL" id="CADCWH010000253">
    <property type="protein sequence ID" value="CAA9559999.1"/>
    <property type="molecule type" value="Genomic_DNA"/>
</dbReference>
<protein>
    <submittedName>
        <fullName evidence="2">Uncharacterized protein</fullName>
    </submittedName>
</protein>
<dbReference type="AlphaFoldDB" id="A0A6J4UVU8"/>
<evidence type="ECO:0000256" key="1">
    <source>
        <dbReference type="SAM" id="Phobius"/>
    </source>
</evidence>
<feature type="transmembrane region" description="Helical" evidence="1">
    <location>
        <begin position="58"/>
        <end position="86"/>
    </location>
</feature>
<evidence type="ECO:0000313" key="2">
    <source>
        <dbReference type="EMBL" id="CAA9559999.1"/>
    </source>
</evidence>
<sequence>MSPPAWLAITGGVGLLAGVMLRWRGSCLLFLLVIALVVAIYAYDVIDGGINEGLGGDPIPLAVILVFVLGPFFLSAGLGAVVGAWLRDRRA</sequence>